<dbReference type="PANTHER" id="PTHR30258">
    <property type="entry name" value="TYPE II SECRETION SYSTEM PROTEIN GSPE-RELATED"/>
    <property type="match status" value="1"/>
</dbReference>
<comment type="similarity">
    <text evidence="1">Belongs to the GSP E family.</text>
</comment>
<dbReference type="GO" id="GO:0005886">
    <property type="term" value="C:plasma membrane"/>
    <property type="evidence" value="ECO:0007669"/>
    <property type="project" value="TreeGrafter"/>
</dbReference>
<dbReference type="InterPro" id="IPR037257">
    <property type="entry name" value="T2SS_E_N_sf"/>
</dbReference>
<comment type="caution">
    <text evidence="5">The sequence shown here is derived from an EMBL/GenBank/DDBJ whole genome shotgun (WGS) entry which is preliminary data.</text>
</comment>
<dbReference type="InterPro" id="IPR027417">
    <property type="entry name" value="P-loop_NTPase"/>
</dbReference>
<dbReference type="InterPro" id="IPR001482">
    <property type="entry name" value="T2SS/T4SS_dom"/>
</dbReference>
<dbReference type="SUPFAM" id="SSF160246">
    <property type="entry name" value="EspE N-terminal domain-like"/>
    <property type="match status" value="1"/>
</dbReference>
<dbReference type="CDD" id="cd01129">
    <property type="entry name" value="PulE-GspE-like"/>
    <property type="match status" value="1"/>
</dbReference>
<dbReference type="Pfam" id="PF05157">
    <property type="entry name" value="MshEN"/>
    <property type="match status" value="1"/>
</dbReference>
<keyword evidence="2" id="KW-0547">Nucleotide-binding</keyword>
<dbReference type="FunFam" id="3.30.300.160:FF:000002">
    <property type="entry name" value="Type II secretion system protein E"/>
    <property type="match status" value="1"/>
</dbReference>
<dbReference type="FunFam" id="3.40.50.300:FF:000398">
    <property type="entry name" value="Type IV pilus assembly ATPase PilB"/>
    <property type="match status" value="1"/>
</dbReference>
<dbReference type="GO" id="GO:0005524">
    <property type="term" value="F:ATP binding"/>
    <property type="evidence" value="ECO:0007669"/>
    <property type="project" value="UniProtKB-KW"/>
</dbReference>
<feature type="domain" description="Bacterial type II secretion system protein E" evidence="4">
    <location>
        <begin position="362"/>
        <end position="376"/>
    </location>
</feature>
<evidence type="ECO:0000313" key="6">
    <source>
        <dbReference type="Proteomes" id="UP000601522"/>
    </source>
</evidence>
<keyword evidence="6" id="KW-1185">Reference proteome</keyword>
<accession>A0A926EVJ1</accession>
<dbReference type="Proteomes" id="UP000601522">
    <property type="component" value="Unassembled WGS sequence"/>
</dbReference>
<evidence type="ECO:0000256" key="2">
    <source>
        <dbReference type="ARBA" id="ARBA00022741"/>
    </source>
</evidence>
<dbReference type="PANTHER" id="PTHR30258:SF1">
    <property type="entry name" value="PROTEIN TRANSPORT PROTEIN HOFB HOMOLOG"/>
    <property type="match status" value="1"/>
</dbReference>
<evidence type="ECO:0000259" key="4">
    <source>
        <dbReference type="PROSITE" id="PS00662"/>
    </source>
</evidence>
<dbReference type="Pfam" id="PF00437">
    <property type="entry name" value="T2SSE"/>
    <property type="match status" value="1"/>
</dbReference>
<protein>
    <submittedName>
        <fullName evidence="5">Type II/IV secretion system protein</fullName>
    </submittedName>
</protein>
<evidence type="ECO:0000313" key="5">
    <source>
        <dbReference type="EMBL" id="MBC8590658.1"/>
    </source>
</evidence>
<dbReference type="SMART" id="SM00382">
    <property type="entry name" value="AAA"/>
    <property type="match status" value="1"/>
</dbReference>
<name>A0A926EVJ1_9FIRM</name>
<keyword evidence="3" id="KW-0067">ATP-binding</keyword>
<dbReference type="PROSITE" id="PS00662">
    <property type="entry name" value="T2SP_E"/>
    <property type="match status" value="1"/>
</dbReference>
<dbReference type="RefSeq" id="WP_249323495.1">
    <property type="nucleotide sequence ID" value="NZ_JACRTK010000002.1"/>
</dbReference>
<dbReference type="GO" id="GO:0016887">
    <property type="term" value="F:ATP hydrolysis activity"/>
    <property type="evidence" value="ECO:0007669"/>
    <property type="project" value="TreeGrafter"/>
</dbReference>
<proteinExistence type="inferred from homology"/>
<dbReference type="Gene3D" id="3.30.300.160">
    <property type="entry name" value="Type II secretion system, protein E, N-terminal domain"/>
    <property type="match status" value="1"/>
</dbReference>
<dbReference type="InterPro" id="IPR007831">
    <property type="entry name" value="T2SS_GspE_N"/>
</dbReference>
<dbReference type="SUPFAM" id="SSF52540">
    <property type="entry name" value="P-loop containing nucleoside triphosphate hydrolases"/>
    <property type="match status" value="1"/>
</dbReference>
<dbReference type="EMBL" id="JACRTK010000002">
    <property type="protein sequence ID" value="MBC8590658.1"/>
    <property type="molecule type" value="Genomic_DNA"/>
</dbReference>
<dbReference type="AlphaFoldDB" id="A0A926EVJ1"/>
<sequence>MKKINLNKFKNHKFIEKLSNEESKDELTNLNTGTNNDIIAESEYQQSYPKIDLSLYKLNNNLINIIPESIVRKHKIIPIDKEDNTLVVAMAEPIDFFAIDDIKLFTNMNLKLVLASKEDIIQLINRLYSIEPTKKILSEIGEDNLANEYDRPELIEVSTDSTVRLLNSIIEQAVRSMASDIHIEPFSENIRIRIRIDGDLQEIMSISKGNLSSIITRIKIIGKMNIAEYRIPQDGHVQTIINGREIDMRISTIPTIYGEKAVIRLLDKETLKLTKESLILNKKNLKTFNRILAQPYGIILVTGPSGSGKTTTLYTIIRELYSIERNIITIEDPVEYKIEGINQIQINTKSGLTFASGLRSILRQDPDIIMVGEIRDNKTAEIAVRAAITGHLVISTLHTNDSPSTVARLVDMGIEPYLLSSAIIGVISQRLVKLLCNDCKKPYKANSYEKKALNVREDKDLILYKPSGCNTCNHGYKGRVAIHEIMPIDGELRKYISLNNSVEVIRSHAVKKGMRPLFKEASDLVLTGNTSFPDFLKIGLTLDNM</sequence>
<evidence type="ECO:0000256" key="3">
    <source>
        <dbReference type="ARBA" id="ARBA00022840"/>
    </source>
</evidence>
<organism evidence="5 6">
    <name type="scientific">Wansuia hejianensis</name>
    <dbReference type="NCBI Taxonomy" id="2763667"/>
    <lineage>
        <taxon>Bacteria</taxon>
        <taxon>Bacillati</taxon>
        <taxon>Bacillota</taxon>
        <taxon>Clostridia</taxon>
        <taxon>Lachnospirales</taxon>
        <taxon>Lachnospiraceae</taxon>
        <taxon>Wansuia</taxon>
    </lineage>
</organism>
<evidence type="ECO:0000256" key="1">
    <source>
        <dbReference type="ARBA" id="ARBA00006611"/>
    </source>
</evidence>
<reference evidence="5 6" key="1">
    <citation type="submission" date="2020-08" db="EMBL/GenBank/DDBJ databases">
        <title>Genome public.</title>
        <authorList>
            <person name="Liu C."/>
            <person name="Sun Q."/>
        </authorList>
    </citation>
    <scope>NUCLEOTIDE SEQUENCE [LARGE SCALE GENOMIC DNA]</scope>
    <source>
        <strain evidence="5 6">NSJ-26</strain>
    </source>
</reference>
<dbReference type="Gene3D" id="3.40.50.300">
    <property type="entry name" value="P-loop containing nucleotide triphosphate hydrolases"/>
    <property type="match status" value="1"/>
</dbReference>
<gene>
    <name evidence="5" type="ORF">H8689_05870</name>
</gene>
<dbReference type="InterPro" id="IPR003593">
    <property type="entry name" value="AAA+_ATPase"/>
</dbReference>
<dbReference type="Gene3D" id="3.30.450.90">
    <property type="match status" value="1"/>
</dbReference>